<keyword evidence="1" id="KW-0479">Metal-binding</keyword>
<dbReference type="EMBL" id="KV878900">
    <property type="protein sequence ID" value="OJJ83251.1"/>
    <property type="molecule type" value="Genomic_DNA"/>
</dbReference>
<dbReference type="AlphaFoldDB" id="A0A1L9VH39"/>
<evidence type="ECO:0000256" key="3">
    <source>
        <dbReference type="ARBA" id="ARBA00023015"/>
    </source>
</evidence>
<evidence type="ECO:0000256" key="4">
    <source>
        <dbReference type="ARBA" id="ARBA00023125"/>
    </source>
</evidence>
<accession>A0A1L9VH39</accession>
<reference evidence="9" key="1">
    <citation type="journal article" date="2017" name="Genome Biol.">
        <title>Comparative genomics reveals high biological diversity and specific adaptations in the industrially and medically important fungal genus Aspergillus.</title>
        <authorList>
            <person name="de Vries R.P."/>
            <person name="Riley R."/>
            <person name="Wiebenga A."/>
            <person name="Aguilar-Osorio G."/>
            <person name="Amillis S."/>
            <person name="Uchima C.A."/>
            <person name="Anderluh G."/>
            <person name="Asadollahi M."/>
            <person name="Askin M."/>
            <person name="Barry K."/>
            <person name="Battaglia E."/>
            <person name="Bayram O."/>
            <person name="Benocci T."/>
            <person name="Braus-Stromeyer S.A."/>
            <person name="Caldana C."/>
            <person name="Canovas D."/>
            <person name="Cerqueira G.C."/>
            <person name="Chen F."/>
            <person name="Chen W."/>
            <person name="Choi C."/>
            <person name="Clum A."/>
            <person name="Dos Santos R.A."/>
            <person name="Damasio A.R."/>
            <person name="Diallinas G."/>
            <person name="Emri T."/>
            <person name="Fekete E."/>
            <person name="Flipphi M."/>
            <person name="Freyberg S."/>
            <person name="Gallo A."/>
            <person name="Gournas C."/>
            <person name="Habgood R."/>
            <person name="Hainaut M."/>
            <person name="Harispe M.L."/>
            <person name="Henrissat B."/>
            <person name="Hilden K.S."/>
            <person name="Hope R."/>
            <person name="Hossain A."/>
            <person name="Karabika E."/>
            <person name="Karaffa L."/>
            <person name="Karanyi Z."/>
            <person name="Krasevec N."/>
            <person name="Kuo A."/>
            <person name="Kusch H."/>
            <person name="LaButti K."/>
            <person name="Lagendijk E.L."/>
            <person name="Lapidus A."/>
            <person name="Levasseur A."/>
            <person name="Lindquist E."/>
            <person name="Lipzen A."/>
            <person name="Logrieco A.F."/>
            <person name="MacCabe A."/>
            <person name="Maekelae M.R."/>
            <person name="Malavazi I."/>
            <person name="Melin P."/>
            <person name="Meyer V."/>
            <person name="Mielnichuk N."/>
            <person name="Miskei M."/>
            <person name="Molnar A.P."/>
            <person name="Mule G."/>
            <person name="Ngan C.Y."/>
            <person name="Orejas M."/>
            <person name="Orosz E."/>
            <person name="Ouedraogo J.P."/>
            <person name="Overkamp K.M."/>
            <person name="Park H.-S."/>
            <person name="Perrone G."/>
            <person name="Piumi F."/>
            <person name="Punt P.J."/>
            <person name="Ram A.F."/>
            <person name="Ramon A."/>
            <person name="Rauscher S."/>
            <person name="Record E."/>
            <person name="Riano-Pachon D.M."/>
            <person name="Robert V."/>
            <person name="Roehrig J."/>
            <person name="Ruller R."/>
            <person name="Salamov A."/>
            <person name="Salih N.S."/>
            <person name="Samson R.A."/>
            <person name="Sandor E."/>
            <person name="Sanguinetti M."/>
            <person name="Schuetze T."/>
            <person name="Sepcic K."/>
            <person name="Shelest E."/>
            <person name="Sherlock G."/>
            <person name="Sophianopoulou V."/>
            <person name="Squina F.M."/>
            <person name="Sun H."/>
            <person name="Susca A."/>
            <person name="Todd R.B."/>
            <person name="Tsang A."/>
            <person name="Unkles S.E."/>
            <person name="van de Wiele N."/>
            <person name="van Rossen-Uffink D."/>
            <person name="Oliveira J.V."/>
            <person name="Vesth T.C."/>
            <person name="Visser J."/>
            <person name="Yu J.-H."/>
            <person name="Zhou M."/>
            <person name="Andersen M.R."/>
            <person name="Archer D.B."/>
            <person name="Baker S.E."/>
            <person name="Benoit I."/>
            <person name="Brakhage A.A."/>
            <person name="Braus G.H."/>
            <person name="Fischer R."/>
            <person name="Frisvad J.C."/>
            <person name="Goldman G.H."/>
            <person name="Houbraken J."/>
            <person name="Oakley B."/>
            <person name="Pocsi I."/>
            <person name="Scazzocchio C."/>
            <person name="Seiboth B."/>
            <person name="vanKuyk P.A."/>
            <person name="Wortman J."/>
            <person name="Dyer P.S."/>
            <person name="Grigoriev I.V."/>
        </authorList>
    </citation>
    <scope>NUCLEOTIDE SEQUENCE [LARGE SCALE GENOMIC DNA]</scope>
    <source>
        <strain evidence="9">CBS 516.65</strain>
    </source>
</reference>
<dbReference type="RefSeq" id="XP_022399949.1">
    <property type="nucleotide sequence ID" value="XM_022548353.1"/>
</dbReference>
<dbReference type="Proteomes" id="UP000184300">
    <property type="component" value="Unassembled WGS sequence"/>
</dbReference>
<keyword evidence="3" id="KW-0805">Transcription regulation</keyword>
<keyword evidence="2" id="KW-0862">Zinc</keyword>
<protein>
    <recommendedName>
        <fullName evidence="7">Xylanolytic transcriptional activator regulatory domain-containing protein</fullName>
    </recommendedName>
</protein>
<name>A0A1L9VH39_ASPGL</name>
<evidence type="ECO:0000256" key="6">
    <source>
        <dbReference type="ARBA" id="ARBA00023242"/>
    </source>
</evidence>
<evidence type="ECO:0000256" key="1">
    <source>
        <dbReference type="ARBA" id="ARBA00022723"/>
    </source>
</evidence>
<keyword evidence="4" id="KW-0238">DNA-binding</keyword>
<dbReference type="VEuPathDB" id="FungiDB:ASPGLDRAFT_59006"/>
<evidence type="ECO:0000259" key="7">
    <source>
        <dbReference type="Pfam" id="PF04082"/>
    </source>
</evidence>
<dbReference type="Pfam" id="PF04082">
    <property type="entry name" value="Fungal_trans"/>
    <property type="match status" value="1"/>
</dbReference>
<dbReference type="InterPro" id="IPR052478">
    <property type="entry name" value="Metabolite_Synth_Reg"/>
</dbReference>
<dbReference type="PANTHER" id="PTHR31779">
    <property type="entry name" value="2-NITROPROPANE DIOXYGENASE FAMILY, PUTATIVE (AFU_ORTHOLOGUE AFUA_2G17430)-RELATED"/>
    <property type="match status" value="1"/>
</dbReference>
<organism evidence="8 9">
    <name type="scientific">Aspergillus glaucus CBS 516.65</name>
    <dbReference type="NCBI Taxonomy" id="1160497"/>
    <lineage>
        <taxon>Eukaryota</taxon>
        <taxon>Fungi</taxon>
        <taxon>Dikarya</taxon>
        <taxon>Ascomycota</taxon>
        <taxon>Pezizomycotina</taxon>
        <taxon>Eurotiomycetes</taxon>
        <taxon>Eurotiomycetidae</taxon>
        <taxon>Eurotiales</taxon>
        <taxon>Aspergillaceae</taxon>
        <taxon>Aspergillus</taxon>
        <taxon>Aspergillus subgen. Aspergillus</taxon>
    </lineage>
</organism>
<dbReference type="GeneID" id="34464613"/>
<feature type="domain" description="Xylanolytic transcriptional activator regulatory" evidence="7">
    <location>
        <begin position="79"/>
        <end position="205"/>
    </location>
</feature>
<keyword evidence="6" id="KW-0539">Nucleus</keyword>
<dbReference type="PANTHER" id="PTHR31779:SF4">
    <property type="entry name" value="2-NITROPROPANE DIOXYGENASE FAMILY, PUTATIVE (AFU_ORTHOLOGUE AFUA_2G17430)-RELATED"/>
    <property type="match status" value="1"/>
</dbReference>
<keyword evidence="9" id="KW-1185">Reference proteome</keyword>
<evidence type="ECO:0000256" key="2">
    <source>
        <dbReference type="ARBA" id="ARBA00022833"/>
    </source>
</evidence>
<dbReference type="GO" id="GO:0008270">
    <property type="term" value="F:zinc ion binding"/>
    <property type="evidence" value="ECO:0007669"/>
    <property type="project" value="InterPro"/>
</dbReference>
<dbReference type="GO" id="GO:0006351">
    <property type="term" value="P:DNA-templated transcription"/>
    <property type="evidence" value="ECO:0007669"/>
    <property type="project" value="InterPro"/>
</dbReference>
<evidence type="ECO:0000256" key="5">
    <source>
        <dbReference type="ARBA" id="ARBA00023163"/>
    </source>
</evidence>
<sequence>MAFPHILGVALGSDSPPKINSFAYNFGIRPEEASNAYGFLGKLISEDNLAFYSNVYFSAMGPIGDYMDPRIYAQRCRNYYHGSGSNTVAFSAVAAGVAAFGSFLSTTRYPRESDLLQYAKAILDNPGSIRMLSIDHIVAWGMRLFYLRATTRPSNAWVASCTLMHLCEVVGLHEEENIKRMASVAGAAVVGHDADWLRRIFWISWAGHHMLSYEYDRSAVTFGAVTCQAIIPILGSVADQFVQIVQIIPSPNSPFQLELRAAEQLANQGRLFWNVIGSVFQCVCVLLAIDTPASSAHIPAAFKGLENLVRAMDTGLTRQALSIARHLLSVNIAKKRKGLIQLEAVKSDYEPSQAQPEPEANAAFPDIGWGMDWDQASHRAISIDFRSRHPAVVAHGGVIK</sequence>
<dbReference type="InterPro" id="IPR007219">
    <property type="entry name" value="XnlR_reg_dom"/>
</dbReference>
<dbReference type="OrthoDB" id="4064873at2759"/>
<dbReference type="CDD" id="cd12148">
    <property type="entry name" value="fungal_TF_MHR"/>
    <property type="match status" value="1"/>
</dbReference>
<evidence type="ECO:0000313" key="9">
    <source>
        <dbReference type="Proteomes" id="UP000184300"/>
    </source>
</evidence>
<proteinExistence type="predicted"/>
<keyword evidence="5" id="KW-0804">Transcription</keyword>
<gene>
    <name evidence="8" type="ORF">ASPGLDRAFT_59006</name>
</gene>
<dbReference type="GO" id="GO:0009410">
    <property type="term" value="P:response to xenobiotic stimulus"/>
    <property type="evidence" value="ECO:0007669"/>
    <property type="project" value="TreeGrafter"/>
</dbReference>
<dbReference type="GO" id="GO:0003677">
    <property type="term" value="F:DNA binding"/>
    <property type="evidence" value="ECO:0007669"/>
    <property type="project" value="UniProtKB-KW"/>
</dbReference>
<evidence type="ECO:0000313" key="8">
    <source>
        <dbReference type="EMBL" id="OJJ83251.1"/>
    </source>
</evidence>
<dbReference type="GO" id="GO:0003700">
    <property type="term" value="F:DNA-binding transcription factor activity"/>
    <property type="evidence" value="ECO:0007669"/>
    <property type="project" value="TreeGrafter"/>
</dbReference>